<dbReference type="EMBL" id="AYYX01000021">
    <property type="protein sequence ID" value="KRM88783.1"/>
    <property type="molecule type" value="Genomic_DNA"/>
</dbReference>
<dbReference type="SMART" id="SM00116">
    <property type="entry name" value="CBS"/>
    <property type="match status" value="2"/>
</dbReference>
<dbReference type="GO" id="GO:0046872">
    <property type="term" value="F:metal ion binding"/>
    <property type="evidence" value="ECO:0007669"/>
    <property type="project" value="UniProtKB-KW"/>
</dbReference>
<dbReference type="PANTHER" id="PTHR43773:SF1">
    <property type="entry name" value="MAGNESIUM TRANSPORTER MGTE"/>
    <property type="match status" value="1"/>
</dbReference>
<dbReference type="PROSITE" id="PS51371">
    <property type="entry name" value="CBS"/>
    <property type="match status" value="2"/>
</dbReference>
<dbReference type="Pfam" id="PF01769">
    <property type="entry name" value="MgtE"/>
    <property type="match status" value="1"/>
</dbReference>
<comment type="caution">
    <text evidence="11">The sequence shown here is derived from an EMBL/GenBank/DDBJ whole genome shotgun (WGS) entry which is preliminary data.</text>
</comment>
<comment type="subcellular location">
    <subcellularLocation>
        <location evidence="9">Cell membrane</location>
        <topology evidence="9">Multi-pass membrane protein</topology>
    </subcellularLocation>
    <subcellularLocation>
        <location evidence="1">Membrane</location>
        <topology evidence="1">Multi-pass membrane protein</topology>
    </subcellularLocation>
</comment>
<feature type="transmembrane region" description="Helical" evidence="9">
    <location>
        <begin position="408"/>
        <end position="434"/>
    </location>
</feature>
<evidence type="ECO:0000256" key="3">
    <source>
        <dbReference type="ARBA" id="ARBA00022448"/>
    </source>
</evidence>
<dbReference type="InterPro" id="IPR046342">
    <property type="entry name" value="CBS_dom_sf"/>
</dbReference>
<evidence type="ECO:0000259" key="10">
    <source>
        <dbReference type="PROSITE" id="PS51371"/>
    </source>
</evidence>
<dbReference type="SUPFAM" id="SSF54631">
    <property type="entry name" value="CBS-domain pair"/>
    <property type="match status" value="1"/>
</dbReference>
<keyword evidence="3 9" id="KW-0813">Transport</keyword>
<dbReference type="InterPro" id="IPR006669">
    <property type="entry name" value="MgtE_transporter"/>
</dbReference>
<comment type="subunit">
    <text evidence="9">Homodimer.</text>
</comment>
<gene>
    <name evidence="11" type="ORF">FD21_GL000797</name>
</gene>
<feature type="transmembrane region" description="Helical" evidence="9">
    <location>
        <begin position="455"/>
        <end position="473"/>
    </location>
</feature>
<dbReference type="InterPro" id="IPR006667">
    <property type="entry name" value="SLC41_membr_dom"/>
</dbReference>
<dbReference type="InterPro" id="IPR006668">
    <property type="entry name" value="Mg_transptr_MgtE_intracell_dom"/>
</dbReference>
<keyword evidence="6 9" id="KW-1133">Transmembrane helix</keyword>
<evidence type="ECO:0000313" key="11">
    <source>
        <dbReference type="EMBL" id="KRM88783.1"/>
    </source>
</evidence>
<dbReference type="STRING" id="1133569.FD21_GL000797"/>
<dbReference type="NCBIfam" id="TIGR00400">
    <property type="entry name" value="mgtE"/>
    <property type="match status" value="1"/>
</dbReference>
<dbReference type="Gene3D" id="3.10.580.10">
    <property type="entry name" value="CBS-domain"/>
    <property type="match status" value="1"/>
</dbReference>
<dbReference type="PATRIC" id="fig|1133569.4.peg.866"/>
<dbReference type="Pfam" id="PF00571">
    <property type="entry name" value="CBS"/>
    <property type="match status" value="2"/>
</dbReference>
<dbReference type="SUPFAM" id="SSF158791">
    <property type="entry name" value="MgtE N-terminal domain-like"/>
    <property type="match status" value="1"/>
</dbReference>
<feature type="transmembrane region" description="Helical" evidence="9">
    <location>
        <begin position="381"/>
        <end position="402"/>
    </location>
</feature>
<protein>
    <recommendedName>
        <fullName evidence="9">Magnesium transporter MgtE</fullName>
    </recommendedName>
</protein>
<dbReference type="GO" id="GO:0015095">
    <property type="term" value="F:magnesium ion transmembrane transporter activity"/>
    <property type="evidence" value="ECO:0007669"/>
    <property type="project" value="UniProtKB-UniRule"/>
</dbReference>
<dbReference type="InterPro" id="IPR000644">
    <property type="entry name" value="CBS_dom"/>
</dbReference>
<sequence>MSTSERYEKLFAEAGLEGLKMTEVKNNHQTKQNKIAKLLDSQSATRFRQFFLKLHVYQQAQIITELDFQQRQRLYRYLTAHEVADAFNELEDKAIGAKYFAEMIPKYAAKVISAMYTDNVVDILANSRQEDLGRYFHFLPDQKAAEIREMLHYQDKTAGAIMATEFVAILSNQTVKSAMHVLKIQAKQAETIYYVYVVDQREQLIGIVTLRDLLTASDNALISEIMSPQVISTRVDTDQEEVAQTIRDYNFLALPVVDFDNKLIGIITVDDVIDVIDEESAEDYAGLAGVDIDENPDNPVMAAIKRLPWLITLLFLGMSTASLISHYEDLVSEASILAVFISSITGTAGNAGTQSLAVAVRRLADKDADHRGLLKIIFSELLTGLLIGLITGTTIMVIVGIWKQNFSLGLVIGLAMMCAIIVANLAGALIPMLMNRLGVDPAVASGPFISTLSDLTSVLIYFNIAQIFLRFILKQ</sequence>
<dbReference type="SMART" id="SM00924">
    <property type="entry name" value="MgtE_N"/>
    <property type="match status" value="1"/>
</dbReference>
<keyword evidence="9" id="KW-0479">Metal-binding</keyword>
<keyword evidence="12" id="KW-1185">Reference proteome</keyword>
<dbReference type="Pfam" id="PF03448">
    <property type="entry name" value="MgtE_N"/>
    <property type="match status" value="1"/>
</dbReference>
<evidence type="ECO:0000256" key="2">
    <source>
        <dbReference type="ARBA" id="ARBA00009749"/>
    </source>
</evidence>
<dbReference type="eggNOG" id="COG2239">
    <property type="taxonomic scope" value="Bacteria"/>
</dbReference>
<comment type="function">
    <text evidence="9">Acts as a magnesium transporter.</text>
</comment>
<evidence type="ECO:0000256" key="7">
    <source>
        <dbReference type="ARBA" id="ARBA00023136"/>
    </source>
</evidence>
<evidence type="ECO:0000313" key="12">
    <source>
        <dbReference type="Proteomes" id="UP000051576"/>
    </source>
</evidence>
<dbReference type="Gene3D" id="1.25.60.10">
    <property type="entry name" value="MgtE N-terminal domain-like"/>
    <property type="match status" value="1"/>
</dbReference>
<name>A0A0R2CA90_9LACO</name>
<comment type="caution">
    <text evidence="9">Lacks conserved residue(s) required for the propagation of feature annotation.</text>
</comment>
<evidence type="ECO:0000256" key="6">
    <source>
        <dbReference type="ARBA" id="ARBA00022989"/>
    </source>
</evidence>
<keyword evidence="9" id="KW-1003">Cell membrane</keyword>
<keyword evidence="7 9" id="KW-0472">Membrane</keyword>
<dbReference type="AlphaFoldDB" id="A0A0R2CA90"/>
<dbReference type="PANTHER" id="PTHR43773">
    <property type="entry name" value="MAGNESIUM TRANSPORTER MGTE"/>
    <property type="match status" value="1"/>
</dbReference>
<evidence type="ECO:0000256" key="4">
    <source>
        <dbReference type="ARBA" id="ARBA00022692"/>
    </source>
</evidence>
<keyword evidence="4 9" id="KW-0812">Transmembrane</keyword>
<feature type="domain" description="CBS" evidence="10">
    <location>
        <begin position="226"/>
        <end position="282"/>
    </location>
</feature>
<dbReference type="CDD" id="cd04606">
    <property type="entry name" value="CBS_pair_Mg_transporter"/>
    <property type="match status" value="1"/>
</dbReference>
<dbReference type="Gene3D" id="1.10.357.20">
    <property type="entry name" value="SLC41 divalent cation transporters, integral membrane domain"/>
    <property type="match status" value="1"/>
</dbReference>
<accession>A0A0R2CA90</accession>
<proteinExistence type="inferred from homology"/>
<dbReference type="InterPro" id="IPR038076">
    <property type="entry name" value="MgtE_N_sf"/>
</dbReference>
<evidence type="ECO:0000256" key="8">
    <source>
        <dbReference type="PROSITE-ProRule" id="PRU00703"/>
    </source>
</evidence>
<evidence type="ECO:0000256" key="5">
    <source>
        <dbReference type="ARBA" id="ARBA00022842"/>
    </source>
</evidence>
<evidence type="ECO:0000256" key="9">
    <source>
        <dbReference type="RuleBase" id="RU362011"/>
    </source>
</evidence>
<dbReference type="SUPFAM" id="SSF161093">
    <property type="entry name" value="MgtE membrane domain-like"/>
    <property type="match status" value="1"/>
</dbReference>
<feature type="domain" description="CBS" evidence="10">
    <location>
        <begin position="162"/>
        <end position="224"/>
    </location>
</feature>
<dbReference type="Proteomes" id="UP000051576">
    <property type="component" value="Unassembled WGS sequence"/>
</dbReference>
<dbReference type="InterPro" id="IPR036739">
    <property type="entry name" value="SLC41_membr_dom_sf"/>
</dbReference>
<keyword evidence="5 9" id="KW-0460">Magnesium</keyword>
<dbReference type="GO" id="GO:0005886">
    <property type="term" value="C:plasma membrane"/>
    <property type="evidence" value="ECO:0007669"/>
    <property type="project" value="UniProtKB-SubCell"/>
</dbReference>
<organism evidence="11 12">
    <name type="scientific">Liquorilactobacillus vini DSM 20605</name>
    <dbReference type="NCBI Taxonomy" id="1133569"/>
    <lineage>
        <taxon>Bacteria</taxon>
        <taxon>Bacillati</taxon>
        <taxon>Bacillota</taxon>
        <taxon>Bacilli</taxon>
        <taxon>Lactobacillales</taxon>
        <taxon>Lactobacillaceae</taxon>
        <taxon>Liquorilactobacillus</taxon>
    </lineage>
</organism>
<comment type="similarity">
    <text evidence="2 9">Belongs to the SLC41A transporter family.</text>
</comment>
<evidence type="ECO:0000256" key="1">
    <source>
        <dbReference type="ARBA" id="ARBA00004141"/>
    </source>
</evidence>
<reference evidence="11 12" key="1">
    <citation type="journal article" date="2015" name="Genome Announc.">
        <title>Expanding the biotechnology potential of lactobacilli through comparative genomics of 213 strains and associated genera.</title>
        <authorList>
            <person name="Sun Z."/>
            <person name="Harris H.M."/>
            <person name="McCann A."/>
            <person name="Guo C."/>
            <person name="Argimon S."/>
            <person name="Zhang W."/>
            <person name="Yang X."/>
            <person name="Jeffery I.B."/>
            <person name="Cooney J.C."/>
            <person name="Kagawa T.F."/>
            <person name="Liu W."/>
            <person name="Song Y."/>
            <person name="Salvetti E."/>
            <person name="Wrobel A."/>
            <person name="Rasinkangas P."/>
            <person name="Parkhill J."/>
            <person name="Rea M.C."/>
            <person name="O'Sullivan O."/>
            <person name="Ritari J."/>
            <person name="Douillard F.P."/>
            <person name="Paul Ross R."/>
            <person name="Yang R."/>
            <person name="Briner A.E."/>
            <person name="Felis G.E."/>
            <person name="de Vos W.M."/>
            <person name="Barrangou R."/>
            <person name="Klaenhammer T.R."/>
            <person name="Caufield P.W."/>
            <person name="Cui Y."/>
            <person name="Zhang H."/>
            <person name="O'Toole P.W."/>
        </authorList>
    </citation>
    <scope>NUCLEOTIDE SEQUENCE [LARGE SCALE GENOMIC DNA]</scope>
    <source>
        <strain evidence="11 12">DSM 20605</strain>
    </source>
</reference>
<keyword evidence="8" id="KW-0129">CBS domain</keyword>